<comment type="caution">
    <text evidence="2">The sequence shown here is derived from an EMBL/GenBank/DDBJ whole genome shotgun (WGS) entry which is preliminary data.</text>
</comment>
<name>A0A7V6A5V1_9BACT</name>
<dbReference type="EMBL" id="DTGR01000203">
    <property type="protein sequence ID" value="HHS30603.1"/>
    <property type="molecule type" value="Genomic_DNA"/>
</dbReference>
<sequence length="424" mass="47085">MTTPYDDMWEKLNLDLPAHEGLLQVLGKFYGDSYLSQEGRLKGMEYLDFVLSEVHGLRIKELQEAKAQGRKIIGTFCVFVPEELILAADAICVGLCAGAEIGTDAAEKILPRNTCALIKSFVGFKLARLCPFIESCDLVVGETTCDGKKKAYEIFGDYAPVYVMEIPQMKQACDRDLWRAEIGRFKAKIEAITGKTITPAKLRDAIRLVNARREVLQRLNRLRAAVPTPISGRDVLLINQISFYDDPVRFTIKIGELCDELEEKVKAGQGIAPAATPRLMLSGCPMAVPNWKLPFLIESSGAVIVGEESCIGARNTRDLVDEGGGSMDELLDALVDRYFKIDCACFTPNVERLEHIVEMARALKVDGVVHYGLSFCQPYAIEAFKVSKALDAADIPMLAIETDYSMEDVEQLKTRVEAFLEMLH</sequence>
<reference evidence="2" key="1">
    <citation type="journal article" date="2020" name="mSystems">
        <title>Genome- and Community-Level Interaction Insights into Carbon Utilization and Element Cycling Functions of Hydrothermarchaeota in Hydrothermal Sediment.</title>
        <authorList>
            <person name="Zhou Z."/>
            <person name="Liu Y."/>
            <person name="Xu W."/>
            <person name="Pan J."/>
            <person name="Luo Z.H."/>
            <person name="Li M."/>
        </authorList>
    </citation>
    <scope>NUCLEOTIDE SEQUENCE [LARGE SCALE GENOMIC DNA]</scope>
    <source>
        <strain evidence="2">SpSt-767</strain>
    </source>
</reference>
<gene>
    <name evidence="2" type="ORF">ENV52_12995</name>
</gene>
<dbReference type="Gene3D" id="3.40.50.11900">
    <property type="match status" value="1"/>
</dbReference>
<dbReference type="PANTHER" id="PTHR30548:SF1">
    <property type="entry name" value="DEHYDRATASE SUBUNIT MJ0007-RELATED"/>
    <property type="match status" value="1"/>
</dbReference>
<proteinExistence type="inferred from homology"/>
<comment type="similarity">
    <text evidence="1">Belongs to the FldB/FldC dehydratase alpha/beta subunit family.</text>
</comment>
<dbReference type="Gene3D" id="1.20.1270.370">
    <property type="match status" value="1"/>
</dbReference>
<dbReference type="Gene3D" id="3.40.50.11890">
    <property type="match status" value="1"/>
</dbReference>
<accession>A0A7V6A5V1</accession>
<dbReference type="InterPro" id="IPR047678">
    <property type="entry name" value="YjiM-like"/>
</dbReference>
<protein>
    <submittedName>
        <fullName evidence="2">2-hydroxyacyl-CoA dehydratase</fullName>
    </submittedName>
</protein>
<dbReference type="InterPro" id="IPR010327">
    <property type="entry name" value="FldB/FldC_alpha/beta"/>
</dbReference>
<dbReference type="Pfam" id="PF06050">
    <property type="entry name" value="HGD-D"/>
    <property type="match status" value="1"/>
</dbReference>
<organism evidence="2">
    <name type="scientific">Desulfobacca acetoxidans</name>
    <dbReference type="NCBI Taxonomy" id="60893"/>
    <lineage>
        <taxon>Bacteria</taxon>
        <taxon>Pseudomonadati</taxon>
        <taxon>Thermodesulfobacteriota</taxon>
        <taxon>Desulfobaccia</taxon>
        <taxon>Desulfobaccales</taxon>
        <taxon>Desulfobaccaceae</taxon>
        <taxon>Desulfobacca</taxon>
    </lineage>
</organism>
<dbReference type="AlphaFoldDB" id="A0A7V6A5V1"/>
<evidence type="ECO:0000313" key="2">
    <source>
        <dbReference type="EMBL" id="HHS30603.1"/>
    </source>
</evidence>
<evidence type="ECO:0000256" key="1">
    <source>
        <dbReference type="ARBA" id="ARBA00005806"/>
    </source>
</evidence>
<dbReference type="PANTHER" id="PTHR30548">
    <property type="entry name" value="2-HYDROXYGLUTARYL-COA DEHYDRATASE, D-COMPONENT-RELATED"/>
    <property type="match status" value="1"/>
</dbReference>
<dbReference type="NCBIfam" id="NF040772">
    <property type="entry name" value="double_cubane"/>
    <property type="match status" value="1"/>
</dbReference>